<dbReference type="HOGENOM" id="CLU_024204_1_0_1"/>
<dbReference type="GeneID" id="11513376"/>
<dbReference type="GO" id="GO:0005886">
    <property type="term" value="C:plasma membrane"/>
    <property type="evidence" value="ECO:0007669"/>
    <property type="project" value="UniProtKB-SubCell"/>
</dbReference>
<feature type="transmembrane region" description="Helical" evidence="8">
    <location>
        <begin position="57"/>
        <end position="76"/>
    </location>
</feature>
<dbReference type="RefSeq" id="XP_003659256.1">
    <property type="nucleotide sequence ID" value="XM_003659208.1"/>
</dbReference>
<dbReference type="InterPro" id="IPR036259">
    <property type="entry name" value="MFS_trans_sf"/>
</dbReference>
<evidence type="ECO:0000256" key="8">
    <source>
        <dbReference type="RuleBase" id="RU366033"/>
    </source>
</evidence>
<protein>
    <recommendedName>
        <fullName evidence="8">Nitrate/nitrite transporter</fullName>
    </recommendedName>
</protein>
<feature type="transmembrane region" description="Helical" evidence="8">
    <location>
        <begin position="145"/>
        <end position="164"/>
    </location>
</feature>
<evidence type="ECO:0000256" key="3">
    <source>
        <dbReference type="ARBA" id="ARBA00022448"/>
    </source>
</evidence>
<sequence length="503" mass="53320">MGFKLSYLYARPDVNPVTLKARSIPLLNPVDIYGRVFFFSWFGFMIAFWAWYTFPPLVANSNIVSLCATLLVRLVAGPLCDKFGPRNVFGGLLLAGSIPLGLAPLVHNARGLYVSRFFIGILGGSFVPCQVWSTGFFDKNVIGTANALTGGLGNAGGGITYFIMPAVYDALAGAGYLPGQAWRLTFLVPLSMVITTGIALILLCPDTPTGRWRDRHLHGQRDGPLDLDKANSIVDVPGRITDRPDPSDTFEKSPAVAVAITIPIAGVEPPNTNNNNNNNNNQPATETVQPPTARELVRVALSPQAAFHALTYSCSFGTELAVNGVLAAYYAERFPRLSQTEAAGWAAAFGFLNVASRPLGGAISDLLYRRFSSPPSALWWKKGWVVACGVMAGALLILIGALNPGREGAMFGLVAIMALFAEAGNGANFSLVPHVHPQANGVLSGLTGAAGNLGGVLFAVVFRCMDGGTNYAKGFWIIGVVNLGVNLGVCWIPPLPKGQVGGR</sequence>
<evidence type="ECO:0000256" key="9">
    <source>
        <dbReference type="SAM" id="MobiDB-lite"/>
    </source>
</evidence>
<dbReference type="PANTHER" id="PTHR23515">
    <property type="entry name" value="HIGH-AFFINITY NITRATE TRANSPORTER 2.3"/>
    <property type="match status" value="1"/>
</dbReference>
<reference evidence="10 11" key="1">
    <citation type="journal article" date="2011" name="Nat. Biotechnol.">
        <title>Comparative genomic analysis of the thermophilic biomass-degrading fungi Myceliophthora thermophila and Thielavia terrestris.</title>
        <authorList>
            <person name="Berka R.M."/>
            <person name="Grigoriev I.V."/>
            <person name="Otillar R."/>
            <person name="Salamov A."/>
            <person name="Grimwood J."/>
            <person name="Reid I."/>
            <person name="Ishmael N."/>
            <person name="John T."/>
            <person name="Darmond C."/>
            <person name="Moisan M.-C."/>
            <person name="Henrissat B."/>
            <person name="Coutinho P.M."/>
            <person name="Lombard V."/>
            <person name="Natvig D.O."/>
            <person name="Lindquist E."/>
            <person name="Schmutz J."/>
            <person name="Lucas S."/>
            <person name="Harris P."/>
            <person name="Powlowski J."/>
            <person name="Bellemare A."/>
            <person name="Taylor D."/>
            <person name="Butler G."/>
            <person name="de Vries R.P."/>
            <person name="Allijn I.E."/>
            <person name="van den Brink J."/>
            <person name="Ushinsky S."/>
            <person name="Storms R."/>
            <person name="Powell A.J."/>
            <person name="Paulsen I.T."/>
            <person name="Elbourne L.D.H."/>
            <person name="Baker S.E."/>
            <person name="Magnuson J."/>
            <person name="LaBoissiere S."/>
            <person name="Clutterbuck A.J."/>
            <person name="Martinez D."/>
            <person name="Wogulis M."/>
            <person name="de Leon A.L."/>
            <person name="Rey M.W."/>
            <person name="Tsang A."/>
        </authorList>
    </citation>
    <scope>NUCLEOTIDE SEQUENCE [LARGE SCALE GENOMIC DNA]</scope>
    <source>
        <strain evidence="11">ATCC 42464 / BCRC 31852 / DSM 1799</strain>
    </source>
</reference>
<dbReference type="GO" id="GO:0015112">
    <property type="term" value="F:nitrate transmembrane transporter activity"/>
    <property type="evidence" value="ECO:0007669"/>
    <property type="project" value="UniProtKB-UniRule"/>
</dbReference>
<dbReference type="InterPro" id="IPR004737">
    <property type="entry name" value="NO3_transporter_NarK/NarU-like"/>
</dbReference>
<gene>
    <name evidence="10" type="ORF">MYCTH_41043</name>
</gene>
<evidence type="ECO:0000313" key="10">
    <source>
        <dbReference type="EMBL" id="AEO54011.1"/>
    </source>
</evidence>
<dbReference type="Pfam" id="PF07690">
    <property type="entry name" value="MFS_1"/>
    <property type="match status" value="1"/>
</dbReference>
<dbReference type="InterPro" id="IPR044772">
    <property type="entry name" value="NO3_transporter"/>
</dbReference>
<keyword evidence="6 8" id="KW-0534">Nitrate assimilation</keyword>
<feature type="transmembrane region" description="Helical" evidence="8">
    <location>
        <begin position="409"/>
        <end position="429"/>
    </location>
</feature>
<dbReference type="NCBIfam" id="TIGR00886">
    <property type="entry name" value="2A0108"/>
    <property type="match status" value="1"/>
</dbReference>
<keyword evidence="8" id="KW-1003">Cell membrane</keyword>
<feature type="compositionally biased region" description="Low complexity" evidence="9">
    <location>
        <begin position="266"/>
        <end position="281"/>
    </location>
</feature>
<dbReference type="VEuPathDB" id="FungiDB:MYCTH_41043"/>
<feature type="transmembrane region" description="Helical" evidence="8">
    <location>
        <begin position="113"/>
        <end position="133"/>
    </location>
</feature>
<feature type="transmembrane region" description="Helical" evidence="8">
    <location>
        <begin position="383"/>
        <end position="402"/>
    </location>
</feature>
<dbReference type="AlphaFoldDB" id="G2PZY8"/>
<evidence type="ECO:0000256" key="4">
    <source>
        <dbReference type="ARBA" id="ARBA00022692"/>
    </source>
</evidence>
<dbReference type="STRING" id="573729.G2PZY8"/>
<name>G2PZY8_THET4</name>
<feature type="transmembrane region" description="Helical" evidence="8">
    <location>
        <begin position="88"/>
        <end position="107"/>
    </location>
</feature>
<keyword evidence="7 8" id="KW-0472">Membrane</keyword>
<organism evidence="10 11">
    <name type="scientific">Thermothelomyces thermophilus (strain ATCC 42464 / BCRC 31852 / DSM 1799)</name>
    <name type="common">Sporotrichum thermophile</name>
    <dbReference type="NCBI Taxonomy" id="573729"/>
    <lineage>
        <taxon>Eukaryota</taxon>
        <taxon>Fungi</taxon>
        <taxon>Dikarya</taxon>
        <taxon>Ascomycota</taxon>
        <taxon>Pezizomycotina</taxon>
        <taxon>Sordariomycetes</taxon>
        <taxon>Sordariomycetidae</taxon>
        <taxon>Sordariales</taxon>
        <taxon>Chaetomiaceae</taxon>
        <taxon>Thermothelomyces</taxon>
    </lineage>
</organism>
<dbReference type="EMBL" id="CP003002">
    <property type="protein sequence ID" value="AEO54011.1"/>
    <property type="molecule type" value="Genomic_DNA"/>
</dbReference>
<dbReference type="GO" id="GO:0042128">
    <property type="term" value="P:nitrate assimilation"/>
    <property type="evidence" value="ECO:0007669"/>
    <property type="project" value="UniProtKB-UniRule"/>
</dbReference>
<evidence type="ECO:0000256" key="5">
    <source>
        <dbReference type="ARBA" id="ARBA00022989"/>
    </source>
</evidence>
<accession>G2PZY8</accession>
<feature type="transmembrane region" description="Helical" evidence="8">
    <location>
        <begin position="474"/>
        <end position="494"/>
    </location>
</feature>
<feature type="transmembrane region" description="Helical" evidence="8">
    <location>
        <begin position="342"/>
        <end position="363"/>
    </location>
</feature>
<dbReference type="eggNOG" id="ENOG502QPIC">
    <property type="taxonomic scope" value="Eukaryota"/>
</dbReference>
<dbReference type="SUPFAM" id="SSF103473">
    <property type="entry name" value="MFS general substrate transporter"/>
    <property type="match status" value="1"/>
</dbReference>
<feature type="transmembrane region" description="Helical" evidence="8">
    <location>
        <begin position="184"/>
        <end position="205"/>
    </location>
</feature>
<comment type="subcellular location">
    <subcellularLocation>
        <location evidence="8">Cell membrane</location>
        <topology evidence="8">Multi-pass membrane protein</topology>
    </subcellularLocation>
    <subcellularLocation>
        <location evidence="1">Membrane</location>
        <topology evidence="1">Multi-pass membrane protein</topology>
    </subcellularLocation>
</comment>
<evidence type="ECO:0000256" key="7">
    <source>
        <dbReference type="ARBA" id="ARBA00023136"/>
    </source>
</evidence>
<evidence type="ECO:0000256" key="6">
    <source>
        <dbReference type="ARBA" id="ARBA00023063"/>
    </source>
</evidence>
<dbReference type="Proteomes" id="UP000007322">
    <property type="component" value="Chromosome 1"/>
</dbReference>
<comment type="similarity">
    <text evidence="2 8">Belongs to the major facilitator superfamily. Nitrate/nitrite porter (TC 2.A.1.8) family.</text>
</comment>
<keyword evidence="5 8" id="KW-1133">Transmembrane helix</keyword>
<dbReference type="GO" id="GO:0015113">
    <property type="term" value="F:nitrite transmembrane transporter activity"/>
    <property type="evidence" value="ECO:0007669"/>
    <property type="project" value="InterPro"/>
</dbReference>
<feature type="region of interest" description="Disordered" evidence="9">
    <location>
        <begin position="266"/>
        <end position="289"/>
    </location>
</feature>
<proteinExistence type="inferred from homology"/>
<keyword evidence="11" id="KW-1185">Reference proteome</keyword>
<keyword evidence="3 8" id="KW-0813">Transport</keyword>
<dbReference type="KEGG" id="mtm:MYCTH_41043"/>
<evidence type="ECO:0000256" key="2">
    <source>
        <dbReference type="ARBA" id="ARBA00008432"/>
    </source>
</evidence>
<dbReference type="OrthoDB" id="434240at2759"/>
<feature type="transmembrane region" description="Helical" evidence="8">
    <location>
        <begin position="32"/>
        <end position="51"/>
    </location>
</feature>
<keyword evidence="4 8" id="KW-0812">Transmembrane</keyword>
<dbReference type="OMA" id="VVWFSHA"/>
<dbReference type="InParanoid" id="G2PZY8"/>
<dbReference type="InterPro" id="IPR011701">
    <property type="entry name" value="MFS"/>
</dbReference>
<dbReference type="Gene3D" id="1.20.1250.20">
    <property type="entry name" value="MFS general substrate transporter like domains"/>
    <property type="match status" value="2"/>
</dbReference>
<evidence type="ECO:0000313" key="11">
    <source>
        <dbReference type="Proteomes" id="UP000007322"/>
    </source>
</evidence>
<evidence type="ECO:0000256" key="1">
    <source>
        <dbReference type="ARBA" id="ARBA00004141"/>
    </source>
</evidence>
<feature type="transmembrane region" description="Helical" evidence="8">
    <location>
        <begin position="441"/>
        <end position="462"/>
    </location>
</feature>